<dbReference type="Proteomes" id="UP000460435">
    <property type="component" value="Unassembled WGS sequence"/>
</dbReference>
<keyword evidence="2" id="KW-0902">Two-component regulatory system</keyword>
<feature type="region of interest" description="Disordered" evidence="7">
    <location>
        <begin position="1"/>
        <end position="21"/>
    </location>
</feature>
<dbReference type="InterPro" id="IPR036388">
    <property type="entry name" value="WH-like_DNA-bd_sf"/>
</dbReference>
<keyword evidence="10" id="KW-1185">Reference proteome</keyword>
<dbReference type="GO" id="GO:0006355">
    <property type="term" value="P:regulation of DNA-templated transcription"/>
    <property type="evidence" value="ECO:0007669"/>
    <property type="project" value="InterPro"/>
</dbReference>
<sequence length="134" mass="13754">MVGGPGAVPAGQPFGGPSSISVGEVTLDTSKRCVARDPAGGDVRLTPLQTSLLAYLMSHPGEVCTRQDLMREALGYPNPVGSRTVDVHVATLRSKLGGALRIRAVRGVGYALEHPAHIERSAGAPGSGAGETEQ</sequence>
<evidence type="ECO:0000256" key="7">
    <source>
        <dbReference type="SAM" id="MobiDB-lite"/>
    </source>
</evidence>
<evidence type="ECO:0000256" key="2">
    <source>
        <dbReference type="ARBA" id="ARBA00023012"/>
    </source>
</evidence>
<comment type="caution">
    <text evidence="9">The sequence shown here is derived from an EMBL/GenBank/DDBJ whole genome shotgun (WGS) entry which is preliminary data.</text>
</comment>
<dbReference type="AlphaFoldDB" id="A0A7K3LWR7"/>
<dbReference type="InterPro" id="IPR039420">
    <property type="entry name" value="WalR-like"/>
</dbReference>
<keyword evidence="1" id="KW-0597">Phosphoprotein</keyword>
<dbReference type="InterPro" id="IPR001867">
    <property type="entry name" value="OmpR/PhoB-type_DNA-bd"/>
</dbReference>
<dbReference type="InterPro" id="IPR016032">
    <property type="entry name" value="Sig_transdc_resp-reg_C-effctor"/>
</dbReference>
<feature type="compositionally biased region" description="Low complexity" evidence="7">
    <location>
        <begin position="7"/>
        <end position="17"/>
    </location>
</feature>
<reference evidence="9 10" key="1">
    <citation type="submission" date="2019-11" db="EMBL/GenBank/DDBJ databases">
        <authorList>
            <person name="Li X.-J."/>
            <person name="Feng X.-M."/>
        </authorList>
    </citation>
    <scope>NUCLEOTIDE SEQUENCE [LARGE SCALE GENOMIC DNA]</scope>
    <source>
        <strain evidence="9 10">XMNu-373</strain>
    </source>
</reference>
<keyword evidence="3" id="KW-0805">Transcription regulation</keyword>
<proteinExistence type="predicted"/>
<dbReference type="GO" id="GO:0000156">
    <property type="term" value="F:phosphorelay response regulator activity"/>
    <property type="evidence" value="ECO:0007669"/>
    <property type="project" value="TreeGrafter"/>
</dbReference>
<gene>
    <name evidence="9" type="ORF">F7O44_00080</name>
</gene>
<accession>A0A7K3LWR7</accession>
<evidence type="ECO:0000256" key="3">
    <source>
        <dbReference type="ARBA" id="ARBA00023015"/>
    </source>
</evidence>
<feature type="domain" description="OmpR/PhoB-type" evidence="8">
    <location>
        <begin position="17"/>
        <end position="114"/>
    </location>
</feature>
<dbReference type="EMBL" id="WLZY01000001">
    <property type="protein sequence ID" value="NDL55461.1"/>
    <property type="molecule type" value="Genomic_DNA"/>
</dbReference>
<dbReference type="PANTHER" id="PTHR48111">
    <property type="entry name" value="REGULATOR OF RPOS"/>
    <property type="match status" value="1"/>
</dbReference>
<feature type="DNA-binding region" description="OmpR/PhoB-type" evidence="6">
    <location>
        <begin position="17"/>
        <end position="114"/>
    </location>
</feature>
<dbReference type="RefSeq" id="WP_162448179.1">
    <property type="nucleotide sequence ID" value="NZ_WLZY01000001.1"/>
</dbReference>
<name>A0A7K3LWR7_9ACTN</name>
<dbReference type="SUPFAM" id="SSF46894">
    <property type="entry name" value="C-terminal effector domain of the bipartite response regulators"/>
    <property type="match status" value="1"/>
</dbReference>
<dbReference type="SMART" id="SM00862">
    <property type="entry name" value="Trans_reg_C"/>
    <property type="match status" value="1"/>
</dbReference>
<evidence type="ECO:0000256" key="1">
    <source>
        <dbReference type="ARBA" id="ARBA00022553"/>
    </source>
</evidence>
<dbReference type="PROSITE" id="PS51755">
    <property type="entry name" value="OMPR_PHOB"/>
    <property type="match status" value="1"/>
</dbReference>
<dbReference type="GO" id="GO:0032993">
    <property type="term" value="C:protein-DNA complex"/>
    <property type="evidence" value="ECO:0007669"/>
    <property type="project" value="TreeGrafter"/>
</dbReference>
<evidence type="ECO:0000256" key="6">
    <source>
        <dbReference type="PROSITE-ProRule" id="PRU01091"/>
    </source>
</evidence>
<evidence type="ECO:0000313" key="10">
    <source>
        <dbReference type="Proteomes" id="UP000460435"/>
    </source>
</evidence>
<dbReference type="CDD" id="cd00383">
    <property type="entry name" value="trans_reg_C"/>
    <property type="match status" value="1"/>
</dbReference>
<dbReference type="Gene3D" id="1.10.10.10">
    <property type="entry name" value="Winged helix-like DNA-binding domain superfamily/Winged helix DNA-binding domain"/>
    <property type="match status" value="1"/>
</dbReference>
<evidence type="ECO:0000256" key="5">
    <source>
        <dbReference type="ARBA" id="ARBA00023163"/>
    </source>
</evidence>
<dbReference type="Pfam" id="PF00486">
    <property type="entry name" value="Trans_reg_C"/>
    <property type="match status" value="1"/>
</dbReference>
<evidence type="ECO:0000259" key="8">
    <source>
        <dbReference type="PROSITE" id="PS51755"/>
    </source>
</evidence>
<evidence type="ECO:0000313" key="9">
    <source>
        <dbReference type="EMBL" id="NDL55461.1"/>
    </source>
</evidence>
<organism evidence="9 10">
    <name type="scientific">Phytoactinopolyspora mesophila</name>
    <dbReference type="NCBI Taxonomy" id="2650750"/>
    <lineage>
        <taxon>Bacteria</taxon>
        <taxon>Bacillati</taxon>
        <taxon>Actinomycetota</taxon>
        <taxon>Actinomycetes</taxon>
        <taxon>Jiangellales</taxon>
        <taxon>Jiangellaceae</taxon>
        <taxon>Phytoactinopolyspora</taxon>
    </lineage>
</organism>
<dbReference type="PANTHER" id="PTHR48111:SF1">
    <property type="entry name" value="TWO-COMPONENT RESPONSE REGULATOR ORR33"/>
    <property type="match status" value="1"/>
</dbReference>
<dbReference type="GO" id="GO:0000976">
    <property type="term" value="F:transcription cis-regulatory region binding"/>
    <property type="evidence" value="ECO:0007669"/>
    <property type="project" value="TreeGrafter"/>
</dbReference>
<evidence type="ECO:0000256" key="4">
    <source>
        <dbReference type="ARBA" id="ARBA00023125"/>
    </source>
</evidence>
<dbReference type="GO" id="GO:0005829">
    <property type="term" value="C:cytosol"/>
    <property type="evidence" value="ECO:0007669"/>
    <property type="project" value="TreeGrafter"/>
</dbReference>
<protein>
    <recommendedName>
        <fullName evidence="8">OmpR/PhoB-type domain-containing protein</fullName>
    </recommendedName>
</protein>
<keyword evidence="4 6" id="KW-0238">DNA-binding</keyword>
<keyword evidence="5" id="KW-0804">Transcription</keyword>